<keyword evidence="3" id="KW-1185">Reference proteome</keyword>
<feature type="region of interest" description="Disordered" evidence="1">
    <location>
        <begin position="26"/>
        <end position="92"/>
    </location>
</feature>
<dbReference type="EMBL" id="HG994588">
    <property type="protein sequence ID" value="CAF3047209.1"/>
    <property type="molecule type" value="Genomic_DNA"/>
</dbReference>
<dbReference type="AlphaFoldDB" id="A0A7R8DD16"/>
<sequence length="106" mass="12357">MRKNLKSEVLNEKLKIELTELFKDPISKDENSSHSKIKHLLSMNEDSRETTTEFIPNETNSMIQGDNEDSNDVDQNEIDGTNETPASIALRQKQHCHHYPIYKYEH</sequence>
<evidence type="ECO:0000313" key="2">
    <source>
        <dbReference type="EMBL" id="CAF3047209.1"/>
    </source>
</evidence>
<dbReference type="OrthoDB" id="3176171at2759"/>
<feature type="compositionally biased region" description="Polar residues" evidence="1">
    <location>
        <begin position="52"/>
        <end position="64"/>
    </location>
</feature>
<dbReference type="Proteomes" id="UP000675881">
    <property type="component" value="Chromosome 9"/>
</dbReference>
<name>A0A7R8DD16_LEPSM</name>
<reference evidence="2" key="1">
    <citation type="submission" date="2021-02" db="EMBL/GenBank/DDBJ databases">
        <authorList>
            <person name="Bekaert M."/>
        </authorList>
    </citation>
    <scope>NUCLEOTIDE SEQUENCE</scope>
    <source>
        <strain evidence="2">IoA-00</strain>
    </source>
</reference>
<proteinExistence type="predicted"/>
<evidence type="ECO:0000313" key="3">
    <source>
        <dbReference type="Proteomes" id="UP000675881"/>
    </source>
</evidence>
<organism evidence="2 3">
    <name type="scientific">Lepeophtheirus salmonis</name>
    <name type="common">Salmon louse</name>
    <name type="synonym">Caligus salmonis</name>
    <dbReference type="NCBI Taxonomy" id="72036"/>
    <lineage>
        <taxon>Eukaryota</taxon>
        <taxon>Metazoa</taxon>
        <taxon>Ecdysozoa</taxon>
        <taxon>Arthropoda</taxon>
        <taxon>Crustacea</taxon>
        <taxon>Multicrustacea</taxon>
        <taxon>Hexanauplia</taxon>
        <taxon>Copepoda</taxon>
        <taxon>Siphonostomatoida</taxon>
        <taxon>Caligidae</taxon>
        <taxon>Lepeophtheirus</taxon>
    </lineage>
</organism>
<evidence type="ECO:0000256" key="1">
    <source>
        <dbReference type="SAM" id="MobiDB-lite"/>
    </source>
</evidence>
<protein>
    <submittedName>
        <fullName evidence="2">(salmon louse) hypothetical protein</fullName>
    </submittedName>
</protein>
<accession>A0A7R8DD16</accession>
<gene>
    <name evidence="2" type="ORF">LSAA_15146</name>
</gene>
<feature type="compositionally biased region" description="Acidic residues" evidence="1">
    <location>
        <begin position="66"/>
        <end position="77"/>
    </location>
</feature>